<dbReference type="Proteomes" id="UP000064939">
    <property type="component" value="Chromosome"/>
</dbReference>
<accession>A0A0N9VGY6</accession>
<dbReference type="AlphaFoldDB" id="A0A0N9VGY6"/>
<proteinExistence type="predicted"/>
<keyword evidence="2" id="KW-1185">Reference proteome</keyword>
<reference evidence="1 2" key="1">
    <citation type="journal article" date="2015" name="Int. J. Syst. Evol. Microbiol.">
        <title>Acinetobacter equi sp. nov. isolated from horse faeces.</title>
        <authorList>
            <person name="Poppel M.T."/>
            <person name="Skiebe E."/>
            <person name="Laue M."/>
            <person name="Bergmann H."/>
            <person name="Ebersberger I."/>
            <person name="Garn T."/>
            <person name="Fruth A."/>
            <person name="Baumgardt S."/>
            <person name="Busse H.J."/>
            <person name="Wilharm G."/>
        </authorList>
    </citation>
    <scope>NUCLEOTIDE SEQUENCE [LARGE SCALE GENOMIC DNA]</scope>
    <source>
        <strain evidence="1 2">114</strain>
    </source>
</reference>
<organism evidence="1 2">
    <name type="scientific">Acinetobacter equi</name>
    <dbReference type="NCBI Taxonomy" id="1324350"/>
    <lineage>
        <taxon>Bacteria</taxon>
        <taxon>Pseudomonadati</taxon>
        <taxon>Pseudomonadota</taxon>
        <taxon>Gammaproteobacteria</taxon>
        <taxon>Moraxellales</taxon>
        <taxon>Moraxellaceae</taxon>
        <taxon>Acinetobacter</taxon>
    </lineage>
</organism>
<gene>
    <name evidence="1" type="ORF">AOY20_09690</name>
</gene>
<evidence type="ECO:0000313" key="2">
    <source>
        <dbReference type="Proteomes" id="UP000064939"/>
    </source>
</evidence>
<evidence type="ECO:0000313" key="1">
    <source>
        <dbReference type="EMBL" id="ALH96711.1"/>
    </source>
</evidence>
<dbReference type="EMBL" id="CP012808">
    <property type="protein sequence ID" value="ALH96711.1"/>
    <property type="molecule type" value="Genomic_DNA"/>
</dbReference>
<dbReference type="KEGG" id="aei:AOY20_09690"/>
<protein>
    <submittedName>
        <fullName evidence="1">Uncharacterized protein</fullName>
    </submittedName>
</protein>
<name>A0A0N9VGY6_9GAMM</name>
<sequence>MGLFISIQSNATPVQVENIVKQGFSNNTDKLLITSQALFKEYERENNITSLIFYSYAMLRLANNYKAVNDYVNASEYAKLGFFYLDEAADLNEDNWRVRYLRARIDAYVAADLGRCVVALNDTNALLNERQKFDIDILARVNHMRYRALESCNDPRTKAFLQQIKKGHPTQIKLLALDKNSAPEWDVNEVSQILMPLMKGE</sequence>
<dbReference type="STRING" id="1324350.AOY20_09690"/>